<dbReference type="PROSITE" id="PS00354">
    <property type="entry name" value="HMGI_Y"/>
    <property type="match status" value="1"/>
</dbReference>
<protein>
    <submittedName>
        <fullName evidence="6">TFIIIC_sub6 domain-containing protein</fullName>
    </submittedName>
</protein>
<proteinExistence type="predicted"/>
<evidence type="ECO:0000256" key="1">
    <source>
        <dbReference type="ARBA" id="ARBA00004123"/>
    </source>
</evidence>
<sequence>MSLRRSTRKSAAAAVPEPEPEDEEMPSEPEEEPEPVPSSSTDPAPKRPRGRPRKRPISPPAEASSSAPATGNAGNYDGFVIPPVLPTYAEQEAARLVGMPRPMGQASASYREIQEEILIQHGEESLSDEGEENADDDWLSDDEVEVTHVIVDVNGFVDEGAIIEKVKKGLCKVRHPDTEQPIVQIGGQLFAGKYRESEGSVMIMEQKAEPDATFTLLGITDVVLDARKSYLYAKDDGSELETPELRQKPLTMGTEQRVNKALPTSFRKRGN</sequence>
<feature type="region of interest" description="Disordered" evidence="3">
    <location>
        <begin position="1"/>
        <end position="75"/>
    </location>
</feature>
<evidence type="ECO:0000313" key="6">
    <source>
        <dbReference type="WBParaSite" id="Pan_g5656.t1"/>
    </source>
</evidence>
<name>A0A7E4ZZM7_PANRE</name>
<evidence type="ECO:0000313" key="5">
    <source>
        <dbReference type="Proteomes" id="UP000492821"/>
    </source>
</evidence>
<dbReference type="GO" id="GO:0006355">
    <property type="term" value="P:regulation of DNA-templated transcription"/>
    <property type="evidence" value="ECO:0007669"/>
    <property type="project" value="InterPro"/>
</dbReference>
<dbReference type="InterPro" id="IPR000637">
    <property type="entry name" value="HMGI/Y_DNA-bd_CS"/>
</dbReference>
<dbReference type="InterPro" id="IPR019481">
    <property type="entry name" value="TFIIIC_triple_barrel"/>
</dbReference>
<dbReference type="Gene3D" id="2.60.40.4370">
    <property type="match status" value="1"/>
</dbReference>
<dbReference type="Pfam" id="PF10419">
    <property type="entry name" value="TFIIIC_sub6"/>
    <property type="match status" value="1"/>
</dbReference>
<feature type="compositionally biased region" description="Basic and acidic residues" evidence="3">
    <location>
        <begin position="238"/>
        <end position="247"/>
    </location>
</feature>
<reference evidence="6" key="2">
    <citation type="submission" date="2020-10" db="UniProtKB">
        <authorList>
            <consortium name="WormBaseParasite"/>
        </authorList>
    </citation>
    <scope>IDENTIFICATION</scope>
</reference>
<feature type="compositionally biased region" description="Basic residues" evidence="3">
    <location>
        <begin position="46"/>
        <end position="56"/>
    </location>
</feature>
<feature type="region of interest" description="Disordered" evidence="3">
    <location>
        <begin position="238"/>
        <end position="271"/>
    </location>
</feature>
<evidence type="ECO:0000256" key="2">
    <source>
        <dbReference type="ARBA" id="ARBA00023242"/>
    </source>
</evidence>
<evidence type="ECO:0000256" key="3">
    <source>
        <dbReference type="SAM" id="MobiDB-lite"/>
    </source>
</evidence>
<keyword evidence="5" id="KW-1185">Reference proteome</keyword>
<reference evidence="5" key="1">
    <citation type="journal article" date="2013" name="Genetics">
        <title>The draft genome and transcriptome of Panagrellus redivivus are shaped by the harsh demands of a free-living lifestyle.</title>
        <authorList>
            <person name="Srinivasan J."/>
            <person name="Dillman A.R."/>
            <person name="Macchietto M.G."/>
            <person name="Heikkinen L."/>
            <person name="Lakso M."/>
            <person name="Fracchia K.M."/>
            <person name="Antoshechkin I."/>
            <person name="Mortazavi A."/>
            <person name="Wong G."/>
            <person name="Sternberg P.W."/>
        </authorList>
    </citation>
    <scope>NUCLEOTIDE SEQUENCE [LARGE SCALE GENOMIC DNA]</scope>
    <source>
        <strain evidence="5">MT8872</strain>
    </source>
</reference>
<evidence type="ECO:0000259" key="4">
    <source>
        <dbReference type="Pfam" id="PF10419"/>
    </source>
</evidence>
<feature type="domain" description="Transcription factor TFIIIC triple barrel" evidence="4">
    <location>
        <begin position="143"/>
        <end position="220"/>
    </location>
</feature>
<organism evidence="5 6">
    <name type="scientific">Panagrellus redivivus</name>
    <name type="common">Microworm</name>
    <dbReference type="NCBI Taxonomy" id="6233"/>
    <lineage>
        <taxon>Eukaryota</taxon>
        <taxon>Metazoa</taxon>
        <taxon>Ecdysozoa</taxon>
        <taxon>Nematoda</taxon>
        <taxon>Chromadorea</taxon>
        <taxon>Rhabditida</taxon>
        <taxon>Tylenchina</taxon>
        <taxon>Panagrolaimomorpha</taxon>
        <taxon>Panagrolaimoidea</taxon>
        <taxon>Panagrolaimidae</taxon>
        <taxon>Panagrellus</taxon>
    </lineage>
</organism>
<feature type="compositionally biased region" description="Low complexity" evidence="3">
    <location>
        <begin position="60"/>
        <end position="69"/>
    </location>
</feature>
<dbReference type="WBParaSite" id="Pan_g5656.t1">
    <property type="protein sequence ID" value="Pan_g5656.t1"/>
    <property type="gene ID" value="Pan_g5656"/>
</dbReference>
<dbReference type="Proteomes" id="UP000492821">
    <property type="component" value="Unassembled WGS sequence"/>
</dbReference>
<dbReference type="AlphaFoldDB" id="A0A7E4ZZM7"/>
<keyword evidence="2" id="KW-0539">Nucleus</keyword>
<dbReference type="GO" id="GO:0005634">
    <property type="term" value="C:nucleus"/>
    <property type="evidence" value="ECO:0007669"/>
    <property type="project" value="UniProtKB-SubCell"/>
</dbReference>
<accession>A0A7E4ZZM7</accession>
<feature type="compositionally biased region" description="Acidic residues" evidence="3">
    <location>
        <begin position="18"/>
        <end position="34"/>
    </location>
</feature>
<comment type="subcellular location">
    <subcellularLocation>
        <location evidence="1">Nucleus</location>
    </subcellularLocation>
</comment>